<dbReference type="NCBIfam" id="TIGR01730">
    <property type="entry name" value="RND_mfp"/>
    <property type="match status" value="1"/>
</dbReference>
<dbReference type="Pfam" id="PF25954">
    <property type="entry name" value="Beta-barrel_RND_2"/>
    <property type="match status" value="1"/>
</dbReference>
<evidence type="ECO:0000259" key="5">
    <source>
        <dbReference type="Pfam" id="PF25917"/>
    </source>
</evidence>
<dbReference type="Gene3D" id="2.40.50.100">
    <property type="match status" value="1"/>
</dbReference>
<feature type="chain" id="PRO_5022859883" evidence="3">
    <location>
        <begin position="26"/>
        <end position="390"/>
    </location>
</feature>
<dbReference type="Proteomes" id="UP000323671">
    <property type="component" value="Chromosome"/>
</dbReference>
<dbReference type="Gene3D" id="2.40.420.20">
    <property type="match status" value="1"/>
</dbReference>
<comment type="similarity">
    <text evidence="1">Belongs to the membrane fusion protein (MFP) (TC 8.A.1) family.</text>
</comment>
<dbReference type="PANTHER" id="PTHR30469:SF38">
    <property type="entry name" value="HLYD FAMILY SECRETION PROTEIN"/>
    <property type="match status" value="1"/>
</dbReference>
<evidence type="ECO:0000256" key="3">
    <source>
        <dbReference type="SAM" id="SignalP"/>
    </source>
</evidence>
<feature type="domain" description="Multidrug resistance protein MdtA-like barrel-sandwich hybrid" evidence="5">
    <location>
        <begin position="64"/>
        <end position="199"/>
    </location>
</feature>
<dbReference type="EMBL" id="CP022579">
    <property type="protein sequence ID" value="QEL66285.1"/>
    <property type="molecule type" value="Genomic_DNA"/>
</dbReference>
<dbReference type="GO" id="GO:0015562">
    <property type="term" value="F:efflux transmembrane transporter activity"/>
    <property type="evidence" value="ECO:0007669"/>
    <property type="project" value="TreeGrafter"/>
</dbReference>
<accession>A0A5C1ECA5</accession>
<name>A0A5C1ECA5_9RHOO</name>
<evidence type="ECO:0000259" key="6">
    <source>
        <dbReference type="Pfam" id="PF25954"/>
    </source>
</evidence>
<dbReference type="GO" id="GO:1990281">
    <property type="term" value="C:efflux pump complex"/>
    <property type="evidence" value="ECO:0007669"/>
    <property type="project" value="TreeGrafter"/>
</dbReference>
<dbReference type="SUPFAM" id="SSF111369">
    <property type="entry name" value="HlyD-like secretion proteins"/>
    <property type="match status" value="1"/>
</dbReference>
<feature type="domain" description="Multidrug resistance protein MdtA-like alpha-helical hairpin" evidence="4">
    <location>
        <begin position="107"/>
        <end position="165"/>
    </location>
</feature>
<dbReference type="InterPro" id="IPR006143">
    <property type="entry name" value="RND_pump_MFP"/>
</dbReference>
<dbReference type="PANTHER" id="PTHR30469">
    <property type="entry name" value="MULTIDRUG RESISTANCE PROTEIN MDTA"/>
    <property type="match status" value="1"/>
</dbReference>
<dbReference type="AlphaFoldDB" id="A0A5C1ECA5"/>
<dbReference type="InterPro" id="IPR058792">
    <property type="entry name" value="Beta-barrel_RND_2"/>
</dbReference>
<dbReference type="Gene3D" id="2.40.30.170">
    <property type="match status" value="1"/>
</dbReference>
<dbReference type="Pfam" id="PF25876">
    <property type="entry name" value="HH_MFP_RND"/>
    <property type="match status" value="1"/>
</dbReference>
<feature type="domain" description="CusB-like beta-barrel" evidence="6">
    <location>
        <begin position="212"/>
        <end position="285"/>
    </location>
</feature>
<feature type="region of interest" description="Disordered" evidence="2">
    <location>
        <begin position="371"/>
        <end position="390"/>
    </location>
</feature>
<dbReference type="InterPro" id="IPR058624">
    <property type="entry name" value="MdtA-like_HH"/>
</dbReference>
<dbReference type="Pfam" id="PF25917">
    <property type="entry name" value="BSH_RND"/>
    <property type="match status" value="1"/>
</dbReference>
<feature type="signal peptide" evidence="3">
    <location>
        <begin position="1"/>
        <end position="25"/>
    </location>
</feature>
<dbReference type="PROSITE" id="PS51257">
    <property type="entry name" value="PROKAR_LIPOPROTEIN"/>
    <property type="match status" value="1"/>
</dbReference>
<proteinExistence type="inferred from homology"/>
<sequence>MHTFRDFSFRPARAALCLLPALLLAACGPAPETSAPPLPVLVAQARPAPDGGQVFSGEVRARREADLAFRIAGKLAVRLVDPGTRVKPGEVLARLDPEDVRLSAAASRAQQAQAEADLKLARVDLERTRALRSQNFISQAALDQKQAAYDAAAARSEAARAQATVAGNQSGYATLTADVAGVVTQYFAEQGQVVSAGQPVLRLAPDGEKEVVIAAGESQVGAFKIGQPVKVSLWARPLPLIDGVVREIAPAGESASRAFVVKVTLRPATKGEDEAVRLGMTATVVAGNGATAQSGVVLVPPGGLVQAAGKPVVWVLAGAPAGPVKAEARPVTVAQYREDGVLVSGVAAGEWVVSRGGHKLQPGQLVRAESLPGEAPPALSAAAASAGGAK</sequence>
<evidence type="ECO:0000313" key="7">
    <source>
        <dbReference type="EMBL" id="QEL66285.1"/>
    </source>
</evidence>
<evidence type="ECO:0000256" key="1">
    <source>
        <dbReference type="ARBA" id="ARBA00009477"/>
    </source>
</evidence>
<dbReference type="KEGG" id="otr:OTERR_28090"/>
<protein>
    <submittedName>
        <fullName evidence="7">Efflux transporter, RND family, MFP subunit</fullName>
    </submittedName>
</protein>
<dbReference type="Gene3D" id="1.10.287.470">
    <property type="entry name" value="Helix hairpin bin"/>
    <property type="match status" value="1"/>
</dbReference>
<evidence type="ECO:0000313" key="8">
    <source>
        <dbReference type="Proteomes" id="UP000323671"/>
    </source>
</evidence>
<gene>
    <name evidence="7" type="ORF">OTERR_28090</name>
</gene>
<keyword evidence="3" id="KW-0732">Signal</keyword>
<dbReference type="InterPro" id="IPR058625">
    <property type="entry name" value="MdtA-like_BSH"/>
</dbReference>
<organism evidence="7 8">
    <name type="scientific">Oryzomicrobium terrae</name>
    <dbReference type="NCBI Taxonomy" id="1735038"/>
    <lineage>
        <taxon>Bacteria</taxon>
        <taxon>Pseudomonadati</taxon>
        <taxon>Pseudomonadota</taxon>
        <taxon>Betaproteobacteria</taxon>
        <taxon>Rhodocyclales</taxon>
        <taxon>Rhodocyclaceae</taxon>
        <taxon>Oryzomicrobium</taxon>
    </lineage>
</organism>
<evidence type="ECO:0000256" key="2">
    <source>
        <dbReference type="SAM" id="MobiDB-lite"/>
    </source>
</evidence>
<evidence type="ECO:0000259" key="4">
    <source>
        <dbReference type="Pfam" id="PF25876"/>
    </source>
</evidence>
<keyword evidence="8" id="KW-1185">Reference proteome</keyword>
<reference evidence="7 8" key="1">
    <citation type="submission" date="2017-07" db="EMBL/GenBank/DDBJ databases">
        <title>Complete genome sequence of Oryzomicrobium terrae TPP412.</title>
        <authorList>
            <person name="Chiu L.-W."/>
            <person name="Lo K.-J."/>
            <person name="Tsai Y.-M."/>
            <person name="Lin S.-S."/>
            <person name="Kuo C.-H."/>
            <person name="Liu C.-T."/>
        </authorList>
    </citation>
    <scope>NUCLEOTIDE SEQUENCE [LARGE SCALE GENOMIC DNA]</scope>
    <source>
        <strain evidence="7 8">TPP412</strain>
    </source>
</reference>